<evidence type="ECO:0000256" key="5">
    <source>
        <dbReference type="ARBA" id="ARBA00022989"/>
    </source>
</evidence>
<gene>
    <name evidence="10" type="ORF">A2756_02780</name>
</gene>
<protein>
    <recommendedName>
        <fullName evidence="9">POTRA domain-containing protein</fullName>
    </recommendedName>
</protein>
<accession>A0A1G2G6I2</accession>
<dbReference type="PROSITE" id="PS51779">
    <property type="entry name" value="POTRA"/>
    <property type="match status" value="1"/>
</dbReference>
<evidence type="ECO:0000256" key="4">
    <source>
        <dbReference type="ARBA" id="ARBA00022692"/>
    </source>
</evidence>
<keyword evidence="5 8" id="KW-1133">Transmembrane helix</keyword>
<evidence type="ECO:0000256" key="8">
    <source>
        <dbReference type="SAM" id="Phobius"/>
    </source>
</evidence>
<feature type="transmembrane region" description="Helical" evidence="8">
    <location>
        <begin position="21"/>
        <end position="40"/>
    </location>
</feature>
<organism evidence="10 11">
    <name type="scientific">Candidatus Ryanbacteria bacterium RIFCSPHIGHO2_01_FULL_48_27</name>
    <dbReference type="NCBI Taxonomy" id="1802115"/>
    <lineage>
        <taxon>Bacteria</taxon>
        <taxon>Candidatus Ryaniibacteriota</taxon>
    </lineage>
</organism>
<feature type="domain" description="POTRA" evidence="9">
    <location>
        <begin position="43"/>
        <end position="121"/>
    </location>
</feature>
<evidence type="ECO:0000256" key="6">
    <source>
        <dbReference type="ARBA" id="ARBA00023136"/>
    </source>
</evidence>
<comment type="subcellular location">
    <subcellularLocation>
        <location evidence="1">Membrane</location>
    </subcellularLocation>
</comment>
<keyword evidence="2" id="KW-1003">Cell membrane</keyword>
<keyword evidence="3" id="KW-0132">Cell division</keyword>
<dbReference type="GO" id="GO:0051301">
    <property type="term" value="P:cell division"/>
    <property type="evidence" value="ECO:0007669"/>
    <property type="project" value="UniProtKB-KW"/>
</dbReference>
<sequence length="284" mass="32221">MSSVVRELKLRQKKRRTKERQRHIVFGILGLLACMGVFFIPQFRVTTVSVSGLHVVSPDDVERVARTYLDGRAMLVYPRDNFFLVPTDDIARAVREAFPRVIAADVSRSFPHSLFIKAQERQVTAIWCMVDASLVGDEMDVVPEEILDAKRCFYLDESGIIFESAPGFSGSLIAKVRSYRDNDAVLGTSVVDSQTVRDLALVGGRVRELFGTEIKEFMIGKEYKKDLQAITEQGWYIRLEEGTDMKTSLDNLRLVLAKEVPDLGRLEYADARFPGKIFYKVQDK</sequence>
<dbReference type="GO" id="GO:0016020">
    <property type="term" value="C:membrane"/>
    <property type="evidence" value="ECO:0007669"/>
    <property type="project" value="UniProtKB-SubCell"/>
</dbReference>
<dbReference type="InterPro" id="IPR013685">
    <property type="entry name" value="POTRA_FtsQ_type"/>
</dbReference>
<evidence type="ECO:0000313" key="11">
    <source>
        <dbReference type="Proteomes" id="UP000177785"/>
    </source>
</evidence>
<name>A0A1G2G6I2_9BACT</name>
<dbReference type="AlphaFoldDB" id="A0A1G2G6I2"/>
<dbReference type="EMBL" id="MHNL01000005">
    <property type="protein sequence ID" value="OGZ45807.1"/>
    <property type="molecule type" value="Genomic_DNA"/>
</dbReference>
<evidence type="ECO:0000256" key="1">
    <source>
        <dbReference type="ARBA" id="ARBA00004370"/>
    </source>
</evidence>
<dbReference type="PROSITE" id="PS51257">
    <property type="entry name" value="PROKAR_LIPOPROTEIN"/>
    <property type="match status" value="1"/>
</dbReference>
<keyword evidence="7" id="KW-0131">Cell cycle</keyword>
<evidence type="ECO:0000256" key="3">
    <source>
        <dbReference type="ARBA" id="ARBA00022618"/>
    </source>
</evidence>
<dbReference type="InterPro" id="IPR034746">
    <property type="entry name" value="POTRA"/>
</dbReference>
<dbReference type="Gene3D" id="3.10.20.310">
    <property type="entry name" value="membrane protein fhac"/>
    <property type="match status" value="1"/>
</dbReference>
<keyword evidence="6 8" id="KW-0472">Membrane</keyword>
<keyword evidence="4 8" id="KW-0812">Transmembrane</keyword>
<dbReference type="STRING" id="1802115.A2756_02780"/>
<reference evidence="10 11" key="1">
    <citation type="journal article" date="2016" name="Nat. Commun.">
        <title>Thousands of microbial genomes shed light on interconnected biogeochemical processes in an aquifer system.</title>
        <authorList>
            <person name="Anantharaman K."/>
            <person name="Brown C.T."/>
            <person name="Hug L.A."/>
            <person name="Sharon I."/>
            <person name="Castelle C.J."/>
            <person name="Probst A.J."/>
            <person name="Thomas B.C."/>
            <person name="Singh A."/>
            <person name="Wilkins M.J."/>
            <person name="Karaoz U."/>
            <person name="Brodie E.L."/>
            <person name="Williams K.H."/>
            <person name="Hubbard S.S."/>
            <person name="Banfield J.F."/>
        </authorList>
    </citation>
    <scope>NUCLEOTIDE SEQUENCE [LARGE SCALE GENOMIC DNA]</scope>
</reference>
<evidence type="ECO:0000259" key="9">
    <source>
        <dbReference type="PROSITE" id="PS51779"/>
    </source>
</evidence>
<evidence type="ECO:0000313" key="10">
    <source>
        <dbReference type="EMBL" id="OGZ45807.1"/>
    </source>
</evidence>
<comment type="caution">
    <text evidence="10">The sequence shown here is derived from an EMBL/GenBank/DDBJ whole genome shotgun (WGS) entry which is preliminary data.</text>
</comment>
<proteinExistence type="predicted"/>
<evidence type="ECO:0000256" key="7">
    <source>
        <dbReference type="ARBA" id="ARBA00023306"/>
    </source>
</evidence>
<dbReference type="Proteomes" id="UP000177785">
    <property type="component" value="Unassembled WGS sequence"/>
</dbReference>
<dbReference type="Pfam" id="PF08478">
    <property type="entry name" value="POTRA_1"/>
    <property type="match status" value="1"/>
</dbReference>
<evidence type="ECO:0000256" key="2">
    <source>
        <dbReference type="ARBA" id="ARBA00022475"/>
    </source>
</evidence>